<sequence length="118" mass="12448">MRGDGRSLLADQGPFSPSCSPRRARQAASCLSHRLLEPHLSGPRRPISQKRAGSTGCISTKAGGAATHAIYKAVITASQNPQLETPSHPQEGVLRGLREASLTAVVSLGWTSARRGHT</sequence>
<dbReference type="Proteomes" id="UP001162501">
    <property type="component" value="Chromosome 34"/>
</dbReference>
<evidence type="ECO:0000313" key="2">
    <source>
        <dbReference type="Proteomes" id="UP001162501"/>
    </source>
</evidence>
<protein>
    <submittedName>
        <fullName evidence="1">Uncharacterized protein</fullName>
    </submittedName>
</protein>
<organism evidence="1 2">
    <name type="scientific">Rangifer tarandus platyrhynchus</name>
    <name type="common">Svalbard reindeer</name>
    <dbReference type="NCBI Taxonomy" id="3082113"/>
    <lineage>
        <taxon>Eukaryota</taxon>
        <taxon>Metazoa</taxon>
        <taxon>Chordata</taxon>
        <taxon>Craniata</taxon>
        <taxon>Vertebrata</taxon>
        <taxon>Euteleostomi</taxon>
        <taxon>Mammalia</taxon>
        <taxon>Eutheria</taxon>
        <taxon>Laurasiatheria</taxon>
        <taxon>Artiodactyla</taxon>
        <taxon>Ruminantia</taxon>
        <taxon>Pecora</taxon>
        <taxon>Cervidae</taxon>
        <taxon>Odocoileinae</taxon>
        <taxon>Rangifer</taxon>
    </lineage>
</organism>
<proteinExistence type="predicted"/>
<name>A0ACB1ML34_RANTA</name>
<accession>A0ACB1ML34</accession>
<evidence type="ECO:0000313" key="1">
    <source>
        <dbReference type="EMBL" id="CAN0501192.1"/>
    </source>
</evidence>
<gene>
    <name evidence="1" type="ORF">MRATA1EN22A_LOCUS22313</name>
</gene>
<reference evidence="1" key="1">
    <citation type="submission" date="2025-03" db="EMBL/GenBank/DDBJ databases">
        <authorList>
            <consortium name="ELIXIR-Norway"/>
            <consortium name="Elixir Norway"/>
        </authorList>
    </citation>
    <scope>NUCLEOTIDE SEQUENCE</scope>
</reference>
<dbReference type="EMBL" id="OZ243562">
    <property type="protein sequence ID" value="CAN0501192.1"/>
    <property type="molecule type" value="Genomic_DNA"/>
</dbReference>